<dbReference type="OMA" id="QLCDFFG"/>
<dbReference type="NCBIfam" id="NF000756">
    <property type="entry name" value="PRK00047.1"/>
    <property type="match status" value="1"/>
</dbReference>
<dbReference type="InterPro" id="IPR018483">
    <property type="entry name" value="Carb_kinase_FGGY_CS"/>
</dbReference>
<sequence>MANLKQGEFVGSLDCGTTSTRFLVFDKYANIVAEHQLEYPQYYPEPSWHEQDPDELMASCDACIAEASKALEAAGWAKESIKVIGITNQRESAVAWSRKTGKPLCRLIVWDDSRTKNTVAHFEHKLQTVGIEVAPGEFKKEEEGVQALRKLSGLPISTYFSAIKLRWMITHHENVRKAHEEDDLMFGTVESWIVYRLAGGTQSNLHITDVTNASRTLLMNLSTLEWDPVLLKFFEIKDSVLPKIVSSSEVYGELAYGPLKGVKIAGLAGDQQAALVGNKCLKQGEAKCTYGTGAFLLFCTGEEIVSSGHGLLSTVAYRDGNNKPVYALEGSISVAGSAIKWLRDSMNLVQSAPEVNTLAESVPNTGGVYFVTAFSGLLAPYWDPGAAGLLIGLSAYTTPAHICLATIEANAFQTRAILESMKLDSNADLKHLMVDGGMTNGDKVMSVLADLGGFTVIRPEMRESTALGSALLAGSAVRLHGWDISKPETLSEVNTKGSLEFTPSMAEPEREKRWQGWKRAVERSKGWEEGVDE</sequence>
<dbReference type="FunFam" id="3.30.420.40:FF:000086">
    <property type="entry name" value="Glycerol kinase"/>
    <property type="match status" value="1"/>
</dbReference>
<dbReference type="InterPro" id="IPR043129">
    <property type="entry name" value="ATPase_NBD"/>
</dbReference>
<evidence type="ECO:0000256" key="10">
    <source>
        <dbReference type="RuleBase" id="RU003733"/>
    </source>
</evidence>
<dbReference type="GO" id="GO:0006641">
    <property type="term" value="P:triglyceride metabolic process"/>
    <property type="evidence" value="ECO:0007669"/>
    <property type="project" value="TreeGrafter"/>
</dbReference>
<dbReference type="GO" id="GO:0005524">
    <property type="term" value="F:ATP binding"/>
    <property type="evidence" value="ECO:0007669"/>
    <property type="project" value="UniProtKB-KW"/>
</dbReference>
<dbReference type="UniPathway" id="UPA00618">
    <property type="reaction ID" value="UER00672"/>
</dbReference>
<keyword evidence="14" id="KW-1185">Reference proteome</keyword>
<protein>
    <recommendedName>
        <fullName evidence="3">glycerol kinase</fullName>
        <ecNumber evidence="3">2.7.1.30</ecNumber>
    </recommendedName>
    <alternativeName>
        <fullName evidence="9">ATP:glycerol 3-phosphotransferase</fullName>
    </alternativeName>
</protein>
<dbReference type="NCBIfam" id="TIGR01311">
    <property type="entry name" value="glycerol_kin"/>
    <property type="match status" value="1"/>
</dbReference>
<dbReference type="SUPFAM" id="SSF53067">
    <property type="entry name" value="Actin-like ATPase domain"/>
    <property type="match status" value="2"/>
</dbReference>
<evidence type="ECO:0000313" key="14">
    <source>
        <dbReference type="Proteomes" id="UP000184267"/>
    </source>
</evidence>
<dbReference type="InterPro" id="IPR018484">
    <property type="entry name" value="FGGY_N"/>
</dbReference>
<evidence type="ECO:0000256" key="1">
    <source>
        <dbReference type="ARBA" id="ARBA00005190"/>
    </source>
</evidence>
<dbReference type="InterPro" id="IPR018485">
    <property type="entry name" value="FGGY_C"/>
</dbReference>
<evidence type="ECO:0000256" key="3">
    <source>
        <dbReference type="ARBA" id="ARBA00012099"/>
    </source>
</evidence>
<evidence type="ECO:0000256" key="4">
    <source>
        <dbReference type="ARBA" id="ARBA00022679"/>
    </source>
</evidence>
<dbReference type="GO" id="GO:0005739">
    <property type="term" value="C:mitochondrion"/>
    <property type="evidence" value="ECO:0007669"/>
    <property type="project" value="TreeGrafter"/>
</dbReference>
<dbReference type="AlphaFoldDB" id="A0A1M2VPH8"/>
<dbReference type="PROSITE" id="PS00445">
    <property type="entry name" value="FGGY_KINASES_2"/>
    <property type="match status" value="1"/>
</dbReference>
<dbReference type="Pfam" id="PF02782">
    <property type="entry name" value="FGGY_C"/>
    <property type="match status" value="1"/>
</dbReference>
<dbReference type="GO" id="GO:0019563">
    <property type="term" value="P:glycerol catabolic process"/>
    <property type="evidence" value="ECO:0007669"/>
    <property type="project" value="UniProtKB-UniPathway"/>
</dbReference>
<name>A0A1M2VPH8_TRAPU</name>
<evidence type="ECO:0000256" key="6">
    <source>
        <dbReference type="ARBA" id="ARBA00022777"/>
    </source>
</evidence>
<dbReference type="PANTHER" id="PTHR10196:SF69">
    <property type="entry name" value="GLYCEROL KINASE"/>
    <property type="match status" value="1"/>
</dbReference>
<dbReference type="Gene3D" id="3.30.420.40">
    <property type="match status" value="2"/>
</dbReference>
<feature type="domain" description="Carbohydrate kinase FGGY C-terminal" evidence="12">
    <location>
        <begin position="286"/>
        <end position="476"/>
    </location>
</feature>
<evidence type="ECO:0000259" key="12">
    <source>
        <dbReference type="Pfam" id="PF02782"/>
    </source>
</evidence>
<accession>A0A1M2VPH8</accession>
<reference evidence="13 14" key="1">
    <citation type="submission" date="2016-10" db="EMBL/GenBank/DDBJ databases">
        <title>Genome sequence of the basidiomycete white-rot fungus Trametes pubescens.</title>
        <authorList>
            <person name="Makela M.R."/>
            <person name="Granchi Z."/>
            <person name="Peng M."/>
            <person name="De Vries R.P."/>
            <person name="Grigoriev I."/>
            <person name="Riley R."/>
            <person name="Hilden K."/>
        </authorList>
    </citation>
    <scope>NUCLEOTIDE SEQUENCE [LARGE SCALE GENOMIC DNA]</scope>
    <source>
        <strain evidence="13 14">FBCC735</strain>
    </source>
</reference>
<dbReference type="InterPro" id="IPR005999">
    <property type="entry name" value="Glycerol_kin"/>
</dbReference>
<keyword evidence="6 10" id="KW-0418">Kinase</keyword>
<keyword evidence="7" id="KW-0319">Glycerol metabolism</keyword>
<dbReference type="Proteomes" id="UP000184267">
    <property type="component" value="Unassembled WGS sequence"/>
</dbReference>
<dbReference type="EMBL" id="MNAD01000906">
    <property type="protein sequence ID" value="OJT09483.1"/>
    <property type="molecule type" value="Genomic_DNA"/>
</dbReference>
<dbReference type="Pfam" id="PF00370">
    <property type="entry name" value="FGGY_N"/>
    <property type="match status" value="1"/>
</dbReference>
<dbReference type="PIRSF" id="PIRSF000538">
    <property type="entry name" value="GlpK"/>
    <property type="match status" value="1"/>
</dbReference>
<evidence type="ECO:0000256" key="2">
    <source>
        <dbReference type="ARBA" id="ARBA00009156"/>
    </source>
</evidence>
<dbReference type="GO" id="GO:0004370">
    <property type="term" value="F:glycerol kinase activity"/>
    <property type="evidence" value="ECO:0007669"/>
    <property type="project" value="UniProtKB-EC"/>
</dbReference>
<keyword evidence="8" id="KW-0067">ATP-binding</keyword>
<evidence type="ECO:0000256" key="7">
    <source>
        <dbReference type="ARBA" id="ARBA00022798"/>
    </source>
</evidence>
<keyword evidence="4 10" id="KW-0808">Transferase</keyword>
<dbReference type="OrthoDB" id="5422795at2759"/>
<dbReference type="EC" id="2.7.1.30" evidence="3"/>
<gene>
    <name evidence="13" type="ORF">TRAPUB_14043</name>
</gene>
<evidence type="ECO:0000256" key="5">
    <source>
        <dbReference type="ARBA" id="ARBA00022741"/>
    </source>
</evidence>
<dbReference type="InterPro" id="IPR000577">
    <property type="entry name" value="Carb_kinase_FGGY"/>
</dbReference>
<comment type="pathway">
    <text evidence="1">Polyol metabolism; glycerol degradation via glycerol kinase pathway; sn-glycerol 3-phosphate from glycerol: step 1/1.</text>
</comment>
<evidence type="ECO:0000259" key="11">
    <source>
        <dbReference type="Pfam" id="PF00370"/>
    </source>
</evidence>
<organism evidence="13 14">
    <name type="scientific">Trametes pubescens</name>
    <name type="common">White-rot fungus</name>
    <dbReference type="NCBI Taxonomy" id="154538"/>
    <lineage>
        <taxon>Eukaryota</taxon>
        <taxon>Fungi</taxon>
        <taxon>Dikarya</taxon>
        <taxon>Basidiomycota</taxon>
        <taxon>Agaricomycotina</taxon>
        <taxon>Agaricomycetes</taxon>
        <taxon>Polyporales</taxon>
        <taxon>Polyporaceae</taxon>
        <taxon>Trametes</taxon>
    </lineage>
</organism>
<feature type="domain" description="Carbohydrate kinase FGGY N-terminal" evidence="11">
    <location>
        <begin position="11"/>
        <end position="277"/>
    </location>
</feature>
<evidence type="ECO:0000256" key="8">
    <source>
        <dbReference type="ARBA" id="ARBA00022840"/>
    </source>
</evidence>
<evidence type="ECO:0000256" key="9">
    <source>
        <dbReference type="ARBA" id="ARBA00043149"/>
    </source>
</evidence>
<dbReference type="PROSITE" id="PS00933">
    <property type="entry name" value="FGGY_KINASES_1"/>
    <property type="match status" value="1"/>
</dbReference>
<dbReference type="InterPro" id="IPR042018">
    <property type="entry name" value="GK1-3_metazoan-type"/>
</dbReference>
<keyword evidence="5" id="KW-0547">Nucleotide-binding</keyword>
<dbReference type="CDD" id="cd07792">
    <property type="entry name" value="ASKHA_NBD_FGGY_GK1-3-like"/>
    <property type="match status" value="1"/>
</dbReference>
<dbReference type="GO" id="GO:0046167">
    <property type="term" value="P:glycerol-3-phosphate biosynthetic process"/>
    <property type="evidence" value="ECO:0007669"/>
    <property type="project" value="TreeGrafter"/>
</dbReference>
<comment type="caution">
    <text evidence="13">The sequence shown here is derived from an EMBL/GenBank/DDBJ whole genome shotgun (WGS) entry which is preliminary data.</text>
</comment>
<dbReference type="STRING" id="154538.A0A1M2VPH8"/>
<dbReference type="PANTHER" id="PTHR10196">
    <property type="entry name" value="SUGAR KINASE"/>
    <property type="match status" value="1"/>
</dbReference>
<comment type="similarity">
    <text evidence="2 10">Belongs to the FGGY kinase family.</text>
</comment>
<evidence type="ECO:0000313" key="13">
    <source>
        <dbReference type="EMBL" id="OJT09483.1"/>
    </source>
</evidence>
<proteinExistence type="inferred from homology"/>
<dbReference type="FunFam" id="3.30.420.40:FF:000108">
    <property type="entry name" value="Glycerol kinase, glycosomal"/>
    <property type="match status" value="1"/>
</dbReference>